<evidence type="ECO:0000256" key="1">
    <source>
        <dbReference type="SAM" id="SignalP"/>
    </source>
</evidence>
<gene>
    <name evidence="2" type="ORF">DB32_008416</name>
</gene>
<dbReference type="STRING" id="927083.DB32_008416"/>
<sequence>MCERRALAAIVIALLFAHCAWTTPGVGVEMTITSDDAPGAVLDARGDAHAIEHASLRIASIALLRCPDDRAALSTLLGPAIAHAHEEETRSLGPFVIDAIDPTPIALGRLTTLPGRYCDVRVRVARDAEHPTLVLRDDAAMTITSELERERVVRLASPITLDEGARTAQLAIRISLAQSLERVDPGAPDPIADGAAALGAILGALDVAPD</sequence>
<dbReference type="AlphaFoldDB" id="A0A0F6WA34"/>
<protein>
    <recommendedName>
        <fullName evidence="4">Lipoprotein</fullName>
    </recommendedName>
</protein>
<proteinExistence type="predicted"/>
<feature type="chain" id="PRO_5002511445" description="Lipoprotein" evidence="1">
    <location>
        <begin position="23"/>
        <end position="210"/>
    </location>
</feature>
<evidence type="ECO:0008006" key="4">
    <source>
        <dbReference type="Google" id="ProtNLM"/>
    </source>
</evidence>
<evidence type="ECO:0000313" key="3">
    <source>
        <dbReference type="Proteomes" id="UP000034883"/>
    </source>
</evidence>
<dbReference type="EMBL" id="CP011125">
    <property type="protein sequence ID" value="AKF11267.1"/>
    <property type="molecule type" value="Genomic_DNA"/>
</dbReference>
<feature type="signal peptide" evidence="1">
    <location>
        <begin position="1"/>
        <end position="22"/>
    </location>
</feature>
<organism evidence="2 3">
    <name type="scientific">Sandaracinus amylolyticus</name>
    <dbReference type="NCBI Taxonomy" id="927083"/>
    <lineage>
        <taxon>Bacteria</taxon>
        <taxon>Pseudomonadati</taxon>
        <taxon>Myxococcota</taxon>
        <taxon>Polyangia</taxon>
        <taxon>Polyangiales</taxon>
        <taxon>Sandaracinaceae</taxon>
        <taxon>Sandaracinus</taxon>
    </lineage>
</organism>
<dbReference type="Proteomes" id="UP000034883">
    <property type="component" value="Chromosome"/>
</dbReference>
<reference evidence="2 3" key="1">
    <citation type="submission" date="2015-03" db="EMBL/GenBank/DDBJ databases">
        <title>Genome assembly of Sandaracinus amylolyticus DSM 53668.</title>
        <authorList>
            <person name="Sharma G."/>
            <person name="Subramanian S."/>
        </authorList>
    </citation>
    <scope>NUCLEOTIDE SEQUENCE [LARGE SCALE GENOMIC DNA]</scope>
    <source>
        <strain evidence="2 3">DSM 53668</strain>
    </source>
</reference>
<dbReference type="RefSeq" id="WP_053238148.1">
    <property type="nucleotide sequence ID" value="NZ_CP011125.1"/>
</dbReference>
<evidence type="ECO:0000313" key="2">
    <source>
        <dbReference type="EMBL" id="AKF11267.1"/>
    </source>
</evidence>
<accession>A0A0F6WA34</accession>
<name>A0A0F6WA34_9BACT</name>
<keyword evidence="1" id="KW-0732">Signal</keyword>
<keyword evidence="3" id="KW-1185">Reference proteome</keyword>
<dbReference type="KEGG" id="samy:DB32_008416"/>